<organism evidence="3 4">
    <name type="scientific">Thermasporomyces composti</name>
    <dbReference type="NCBI Taxonomy" id="696763"/>
    <lineage>
        <taxon>Bacteria</taxon>
        <taxon>Bacillati</taxon>
        <taxon>Actinomycetota</taxon>
        <taxon>Actinomycetes</taxon>
        <taxon>Propionibacteriales</taxon>
        <taxon>Nocardioidaceae</taxon>
        <taxon>Thermasporomyces</taxon>
    </lineage>
</organism>
<evidence type="ECO:0000256" key="1">
    <source>
        <dbReference type="ARBA" id="ARBA00022801"/>
    </source>
</evidence>
<dbReference type="OrthoDB" id="5136785at2"/>
<dbReference type="Proteomes" id="UP000256485">
    <property type="component" value="Unassembled WGS sequence"/>
</dbReference>
<dbReference type="PROSITE" id="PS51318">
    <property type="entry name" value="TAT"/>
    <property type="match status" value="1"/>
</dbReference>
<evidence type="ECO:0000313" key="4">
    <source>
        <dbReference type="Proteomes" id="UP000256485"/>
    </source>
</evidence>
<protein>
    <submittedName>
        <fullName evidence="3">Glycosyl hydrolase family 67</fullName>
    </submittedName>
</protein>
<dbReference type="AlphaFoldDB" id="A0A3D9VDX8"/>
<evidence type="ECO:0000259" key="2">
    <source>
        <dbReference type="Pfam" id="PF03648"/>
    </source>
</evidence>
<dbReference type="PANTHER" id="PTHR47406:SF2">
    <property type="entry name" value="ALPHA GLUCURONIDASE N-TERMINAL DOMAIN-CONTAINING PROTEIN"/>
    <property type="match status" value="1"/>
</dbReference>
<gene>
    <name evidence="3" type="ORF">DFJ64_1751</name>
</gene>
<proteinExistence type="predicted"/>
<dbReference type="EMBL" id="QTUC01000001">
    <property type="protein sequence ID" value="REF36344.1"/>
    <property type="molecule type" value="Genomic_DNA"/>
</dbReference>
<dbReference type="Pfam" id="PF03648">
    <property type="entry name" value="Glyco_hydro_67N"/>
    <property type="match status" value="1"/>
</dbReference>
<feature type="domain" description="Alpha glucuronidase N-terminal" evidence="2">
    <location>
        <begin position="65"/>
        <end position="164"/>
    </location>
</feature>
<dbReference type="InterPro" id="IPR032287">
    <property type="entry name" value="DUF4838"/>
</dbReference>
<dbReference type="InterPro" id="IPR005154">
    <property type="entry name" value="Glyco_hydro_67_aGlcAse_N"/>
</dbReference>
<sequence>MDNPDTSPRPTGQPDLSRRSVLRGGAALGAAVGMTSVSGPATAAPGTTRSPRLVLAHGGHTAYRIVVGTAEGPVVRHAADELAAYLREITSATFPVVVTDELPDSDHLLVVGRHNAVAAGFAIDANDLSDDGFALRTFDPRRAGPGRSVLIAGASDRGTLYGVYWVLDRLCGVRWFAPDHTVVPKRRRLALRVDDLNGDHTPRFRFREVFAADGVDPAYRQHNLLNGSSHHVRDLPVPAEIDTWSDYWPYEAHNFHHIVTDQDLWAGGQLKAMHPATREQAAVELVRRIEAKVANGRDASYGFSQMDWGWTPDPDSQTFADAHGGALSAPIIDMLNDVVARVRERIPQARLGTLAYQFSFQPPTDLPVSEHVVITAAPIEADFAHPLISARNEAIGSGLETWARLSANVVVWTYNTNFQNYLLPFPNWWAMCSSVRQLAELGVQGYFGQGAWDNGGGAELAHLRLWVLARLLWDPDLDADALIREFLDGYYGAAGKDVYAYMRLLAAAVEETGAALPCFISTLAPPYLTFDVVRRADALLDRAERKVRHDPTLLRHVQILRLGLDMVILLRRNAFHRAAKDEGVSWDPDLDRRIARFNAALDASGMTAFREELGGKGLGNPEWLRTLASLRPAPAAPPPEVIGRPDSEWIDYQELDFTLWPLTTWVVEDEKASSGYAVRMPGNTPDWGVQVPLSLLPRNGAWRLYAVVRAETNGADSTAPALTVGVYPPFGNEITVLVGELSDGEYHTVELPGSYRHDSADMLWVAPPNSDQVRYVYVDRVFAIKA</sequence>
<dbReference type="GO" id="GO:0046559">
    <property type="term" value="F:alpha-glucuronidase activity"/>
    <property type="evidence" value="ECO:0007669"/>
    <property type="project" value="InterPro"/>
</dbReference>
<dbReference type="PANTHER" id="PTHR47406">
    <property type="entry name" value="COAGULATION FACTOR 5/8 TYPE, C-TERMINAL"/>
    <property type="match status" value="1"/>
</dbReference>
<dbReference type="InterPro" id="IPR006311">
    <property type="entry name" value="TAT_signal"/>
</dbReference>
<comment type="caution">
    <text evidence="3">The sequence shown here is derived from an EMBL/GenBank/DDBJ whole genome shotgun (WGS) entry which is preliminary data.</text>
</comment>
<dbReference type="Gene3D" id="3.30.379.10">
    <property type="entry name" value="Chitobiase/beta-hexosaminidase domain 2-like"/>
    <property type="match status" value="1"/>
</dbReference>
<dbReference type="InterPro" id="IPR029018">
    <property type="entry name" value="Hex-like_dom2"/>
</dbReference>
<dbReference type="SUPFAM" id="SSF55545">
    <property type="entry name" value="beta-N-acetylhexosaminidase-like domain"/>
    <property type="match status" value="1"/>
</dbReference>
<dbReference type="GO" id="GO:0045493">
    <property type="term" value="P:xylan catabolic process"/>
    <property type="evidence" value="ECO:0007669"/>
    <property type="project" value="InterPro"/>
</dbReference>
<accession>A0A3D9VDX8</accession>
<evidence type="ECO:0000313" key="3">
    <source>
        <dbReference type="EMBL" id="REF36344.1"/>
    </source>
</evidence>
<keyword evidence="1 3" id="KW-0378">Hydrolase</keyword>
<reference evidence="3 4" key="1">
    <citation type="submission" date="2018-08" db="EMBL/GenBank/DDBJ databases">
        <title>Sequencing the genomes of 1000 actinobacteria strains.</title>
        <authorList>
            <person name="Klenk H.-P."/>
        </authorList>
    </citation>
    <scope>NUCLEOTIDE SEQUENCE [LARGE SCALE GENOMIC DNA]</scope>
    <source>
        <strain evidence="3 4">DSM 22891</strain>
    </source>
</reference>
<name>A0A3D9VDX8_THECX</name>
<dbReference type="RefSeq" id="WP_115849997.1">
    <property type="nucleotide sequence ID" value="NZ_QTUC01000001.1"/>
</dbReference>
<dbReference type="Pfam" id="PF16126">
    <property type="entry name" value="DUF4838"/>
    <property type="match status" value="1"/>
</dbReference>
<keyword evidence="4" id="KW-1185">Reference proteome</keyword>